<evidence type="ECO:0000313" key="2">
    <source>
        <dbReference type="EMBL" id="KAH3669637.1"/>
    </source>
</evidence>
<keyword evidence="1" id="KW-0732">Signal</keyword>
<keyword evidence="3" id="KW-1185">Reference proteome</keyword>
<reference evidence="2" key="1">
    <citation type="journal article" date="2021" name="Open Biol.">
        <title>Shared evolutionary footprints suggest mitochondrial oxidative damage underlies multiple complex I losses in fungi.</title>
        <authorList>
            <person name="Schikora-Tamarit M.A."/>
            <person name="Marcet-Houben M."/>
            <person name="Nosek J."/>
            <person name="Gabaldon T."/>
        </authorList>
    </citation>
    <scope>NUCLEOTIDE SEQUENCE</scope>
    <source>
        <strain evidence="2">NCAIM Y.01608</strain>
    </source>
</reference>
<gene>
    <name evidence="2" type="ORF">OGATHE_002449</name>
</gene>
<comment type="caution">
    <text evidence="2">The sequence shown here is derived from an EMBL/GenBank/DDBJ whole genome shotgun (WGS) entry which is preliminary data.</text>
</comment>
<dbReference type="EMBL" id="JAEUBD010000983">
    <property type="protein sequence ID" value="KAH3669637.1"/>
    <property type="molecule type" value="Genomic_DNA"/>
</dbReference>
<proteinExistence type="predicted"/>
<protein>
    <submittedName>
        <fullName evidence="2">Uncharacterized protein</fullName>
    </submittedName>
</protein>
<evidence type="ECO:0000313" key="3">
    <source>
        <dbReference type="Proteomes" id="UP000788993"/>
    </source>
</evidence>
<dbReference type="Proteomes" id="UP000788993">
    <property type="component" value="Unassembled WGS sequence"/>
</dbReference>
<organism evidence="2 3">
    <name type="scientific">Ogataea polymorpha</name>
    <dbReference type="NCBI Taxonomy" id="460523"/>
    <lineage>
        <taxon>Eukaryota</taxon>
        <taxon>Fungi</taxon>
        <taxon>Dikarya</taxon>
        <taxon>Ascomycota</taxon>
        <taxon>Saccharomycotina</taxon>
        <taxon>Pichiomycetes</taxon>
        <taxon>Pichiales</taxon>
        <taxon>Pichiaceae</taxon>
        <taxon>Ogataea</taxon>
    </lineage>
</organism>
<feature type="signal peptide" evidence="1">
    <location>
        <begin position="1"/>
        <end position="30"/>
    </location>
</feature>
<dbReference type="AlphaFoldDB" id="A0A9P8PD32"/>
<reference evidence="2" key="2">
    <citation type="submission" date="2021-01" db="EMBL/GenBank/DDBJ databases">
        <authorList>
            <person name="Schikora-Tamarit M.A."/>
        </authorList>
    </citation>
    <scope>NUCLEOTIDE SEQUENCE</scope>
    <source>
        <strain evidence="2">NCAIM Y.01608</strain>
    </source>
</reference>
<feature type="chain" id="PRO_5040234996" evidence="1">
    <location>
        <begin position="31"/>
        <end position="98"/>
    </location>
</feature>
<sequence>MEQCNFTGGRESSFAIIVFLMLAASSRVMPFTSSVAKDEDAMAEPQPNVLNLTSSITPVSSLTLICNLITSPQAGAPTSPVPTFLRFLSIVPTFLGFW</sequence>
<accession>A0A9P8PD32</accession>
<evidence type="ECO:0000256" key="1">
    <source>
        <dbReference type="SAM" id="SignalP"/>
    </source>
</evidence>
<name>A0A9P8PD32_9ASCO</name>